<name>A0A165HQG1_EXIGL</name>
<gene>
    <name evidence="2" type="ORF">EXIGLDRAFT_718415</name>
</gene>
<evidence type="ECO:0000313" key="2">
    <source>
        <dbReference type="EMBL" id="KZV92314.1"/>
    </source>
</evidence>
<reference evidence="2 3" key="1">
    <citation type="journal article" date="2016" name="Mol. Biol. Evol.">
        <title>Comparative Genomics of Early-Diverging Mushroom-Forming Fungi Provides Insights into the Origins of Lignocellulose Decay Capabilities.</title>
        <authorList>
            <person name="Nagy L.G."/>
            <person name="Riley R."/>
            <person name="Tritt A."/>
            <person name="Adam C."/>
            <person name="Daum C."/>
            <person name="Floudas D."/>
            <person name="Sun H."/>
            <person name="Yadav J.S."/>
            <person name="Pangilinan J."/>
            <person name="Larsson K.H."/>
            <person name="Matsuura K."/>
            <person name="Barry K."/>
            <person name="Labutti K."/>
            <person name="Kuo R."/>
            <person name="Ohm R.A."/>
            <person name="Bhattacharya S.S."/>
            <person name="Shirouzu T."/>
            <person name="Yoshinaga Y."/>
            <person name="Martin F.M."/>
            <person name="Grigoriev I.V."/>
            <person name="Hibbett D.S."/>
        </authorList>
    </citation>
    <scope>NUCLEOTIDE SEQUENCE [LARGE SCALE GENOMIC DNA]</scope>
    <source>
        <strain evidence="2 3">HHB12029</strain>
    </source>
</reference>
<dbReference type="PANTHER" id="PTHR31642">
    <property type="entry name" value="TRICHOTHECENE 3-O-ACETYLTRANSFERASE"/>
    <property type="match status" value="1"/>
</dbReference>
<evidence type="ECO:0008006" key="4">
    <source>
        <dbReference type="Google" id="ProtNLM"/>
    </source>
</evidence>
<dbReference type="InterPro" id="IPR023213">
    <property type="entry name" value="CAT-like_dom_sf"/>
</dbReference>
<dbReference type="PANTHER" id="PTHR31642:SF310">
    <property type="entry name" value="FATTY ALCOHOL:CAFFEOYL-COA ACYLTRANSFERASE"/>
    <property type="match status" value="1"/>
</dbReference>
<protein>
    <recommendedName>
        <fullName evidence="4">Transferase family protein</fullName>
    </recommendedName>
</protein>
<dbReference type="GO" id="GO:0044550">
    <property type="term" value="P:secondary metabolite biosynthetic process"/>
    <property type="evidence" value="ECO:0007669"/>
    <property type="project" value="TreeGrafter"/>
</dbReference>
<proteinExistence type="predicted"/>
<dbReference type="Proteomes" id="UP000077266">
    <property type="component" value="Unassembled WGS sequence"/>
</dbReference>
<dbReference type="EMBL" id="KV426010">
    <property type="protein sequence ID" value="KZV92314.1"/>
    <property type="molecule type" value="Genomic_DNA"/>
</dbReference>
<dbReference type="GO" id="GO:0016747">
    <property type="term" value="F:acyltransferase activity, transferring groups other than amino-acyl groups"/>
    <property type="evidence" value="ECO:0007669"/>
    <property type="project" value="TreeGrafter"/>
</dbReference>
<accession>A0A165HQG1</accession>
<dbReference type="AlphaFoldDB" id="A0A165HQG1"/>
<keyword evidence="3" id="KW-1185">Reference proteome</keyword>
<organism evidence="2 3">
    <name type="scientific">Exidia glandulosa HHB12029</name>
    <dbReference type="NCBI Taxonomy" id="1314781"/>
    <lineage>
        <taxon>Eukaryota</taxon>
        <taxon>Fungi</taxon>
        <taxon>Dikarya</taxon>
        <taxon>Basidiomycota</taxon>
        <taxon>Agaricomycotina</taxon>
        <taxon>Agaricomycetes</taxon>
        <taxon>Auriculariales</taxon>
        <taxon>Exidiaceae</taxon>
        <taxon>Exidia</taxon>
    </lineage>
</organism>
<sequence length="490" mass="53070">MTLAIRPADVVSRTRIFPARSGERVSTPLSILDATVARFTPASATWLFDAPHAPSVDILHRSLVATLDAYPQLAGQLHWGPRCGRPTLTYGSTTGDPGVEFVQAESSHVLVDIVPDPASRCAGPWDASCVPKLGLLPDEPKFALHDLKTFEGLPCTVVQITTFKCGSVGVAVKIAHPIADAQALVTFVRDWAATSRALAQGHALPVLNPVFDPARLDAAAVPGTMSALSLHRYDWWATPSGDIDAARVPSELHEAGVNIEPSGKCLPWGELDLSAPVSHVLVHFLPAEIQRIYLAASTDIIQISRLDALLAHVWSCIVRARQLDADVDEVYLDVTLGMRSRVDPPLPDNFMGSPILLTHATASPSTLTLSSAASSIREVMSRFTPPAVAALLHEWNQLQCPHRYWDAFLGARHTLVTSWLRLGVYDIDFVGHGRCARYIDALMPDVDGCLCIMEGEKATGRQWYADSVCVSLHLKADVLARVLADPLLRA</sequence>
<evidence type="ECO:0000256" key="1">
    <source>
        <dbReference type="ARBA" id="ARBA00022679"/>
    </source>
</evidence>
<dbReference type="InParanoid" id="A0A165HQG1"/>
<evidence type="ECO:0000313" key="3">
    <source>
        <dbReference type="Proteomes" id="UP000077266"/>
    </source>
</evidence>
<keyword evidence="1" id="KW-0808">Transferase</keyword>
<dbReference type="STRING" id="1314781.A0A165HQG1"/>
<dbReference type="OrthoDB" id="444127at2759"/>
<dbReference type="Gene3D" id="3.30.559.10">
    <property type="entry name" value="Chloramphenicol acetyltransferase-like domain"/>
    <property type="match status" value="2"/>
</dbReference>
<dbReference type="Pfam" id="PF02458">
    <property type="entry name" value="Transferase"/>
    <property type="match status" value="2"/>
</dbReference>
<dbReference type="InterPro" id="IPR050317">
    <property type="entry name" value="Plant_Fungal_Acyltransferase"/>
</dbReference>